<dbReference type="Proteomes" id="UP001148838">
    <property type="component" value="Unassembled WGS sequence"/>
</dbReference>
<sequence length="250" mass="29249">MLAGSEFQSLGRAIVKEDEYEEVRWDGKVVLYGCVTWTLTLKEELRLRIFENKMPRKIFGIRRDKVTGEWRKSHNAELHALYPSPNIIRNFKFRRLRWTGHVERMGESRNAYRDSSTRHTCVTIVQRAVRTKDCKMREVRNCSFHGKFREENMAQARESINCGFPLRRQRKDSEQTIEITRKSEYPEKAVVFPGKRACPTEVVNSGWIDYGLNPRSLAYKPSVIVLSQCSGCSNVNNNVWRTHHADHMVN</sequence>
<reference evidence="1 2" key="1">
    <citation type="journal article" date="2022" name="Allergy">
        <title>Genome assembly and annotation of Periplaneta americana reveal a comprehensive cockroach allergen profile.</title>
        <authorList>
            <person name="Wang L."/>
            <person name="Xiong Q."/>
            <person name="Saelim N."/>
            <person name="Wang L."/>
            <person name="Nong W."/>
            <person name="Wan A.T."/>
            <person name="Shi M."/>
            <person name="Liu X."/>
            <person name="Cao Q."/>
            <person name="Hui J.H.L."/>
            <person name="Sookrung N."/>
            <person name="Leung T.F."/>
            <person name="Tungtrongchitr A."/>
            <person name="Tsui S.K.W."/>
        </authorList>
    </citation>
    <scope>NUCLEOTIDE SEQUENCE [LARGE SCALE GENOMIC DNA]</scope>
    <source>
        <strain evidence="1">PWHHKU_190912</strain>
    </source>
</reference>
<proteinExistence type="predicted"/>
<evidence type="ECO:0000313" key="1">
    <source>
        <dbReference type="EMBL" id="KAJ4442853.1"/>
    </source>
</evidence>
<comment type="caution">
    <text evidence="1">The sequence shown here is derived from an EMBL/GenBank/DDBJ whole genome shotgun (WGS) entry which is preliminary data.</text>
</comment>
<keyword evidence="2" id="KW-1185">Reference proteome</keyword>
<name>A0ABQ8T9B7_PERAM</name>
<gene>
    <name evidence="1" type="ORF">ANN_04446</name>
</gene>
<evidence type="ECO:0000313" key="2">
    <source>
        <dbReference type="Proteomes" id="UP001148838"/>
    </source>
</evidence>
<organism evidence="1 2">
    <name type="scientific">Periplaneta americana</name>
    <name type="common">American cockroach</name>
    <name type="synonym">Blatta americana</name>
    <dbReference type="NCBI Taxonomy" id="6978"/>
    <lineage>
        <taxon>Eukaryota</taxon>
        <taxon>Metazoa</taxon>
        <taxon>Ecdysozoa</taxon>
        <taxon>Arthropoda</taxon>
        <taxon>Hexapoda</taxon>
        <taxon>Insecta</taxon>
        <taxon>Pterygota</taxon>
        <taxon>Neoptera</taxon>
        <taxon>Polyneoptera</taxon>
        <taxon>Dictyoptera</taxon>
        <taxon>Blattodea</taxon>
        <taxon>Blattoidea</taxon>
        <taxon>Blattidae</taxon>
        <taxon>Blattinae</taxon>
        <taxon>Periplaneta</taxon>
    </lineage>
</organism>
<accession>A0ABQ8T9B7</accession>
<dbReference type="EMBL" id="JAJSOF020000013">
    <property type="protein sequence ID" value="KAJ4442853.1"/>
    <property type="molecule type" value="Genomic_DNA"/>
</dbReference>
<protein>
    <submittedName>
        <fullName evidence="1">Uncharacterized protein</fullName>
    </submittedName>
</protein>